<evidence type="ECO:0000256" key="4">
    <source>
        <dbReference type="ARBA" id="ARBA00011245"/>
    </source>
</evidence>
<proteinExistence type="inferred from homology"/>
<comment type="subunit">
    <text evidence="4">Monomer.</text>
</comment>
<keyword evidence="8" id="KW-0862">Zinc</keyword>
<sequence>MIERLYWLPTGKLTLDHSSLNQKLVPGKLLTLQIWSYLLETKEGPIIIDTGMPESFIENPSYFDDTPYEGLFLPNMRKEDHILAVLDNIGYKPNDIQAIISSHLHMDHAGGNPLFPKTPIFVQQAELDVAIGNENYAPPECTQDNLNYKAIQGDYELMPGIQLLFTPGHTPGHQSILVTTKQSGPILLTIDLAYTRENYEDDIPFATFDQQLASESIRKIKRLMAEVCPSHIFYGHDLSQATTQKTYPDFS</sequence>
<organism evidence="10 11">
    <name type="scientific">Niallia circulans</name>
    <name type="common">Bacillus circulans</name>
    <dbReference type="NCBI Taxonomy" id="1397"/>
    <lineage>
        <taxon>Bacteria</taxon>
        <taxon>Bacillati</taxon>
        <taxon>Bacillota</taxon>
        <taxon>Bacilli</taxon>
        <taxon>Bacillales</taxon>
        <taxon>Bacillaceae</taxon>
        <taxon>Niallia</taxon>
    </lineage>
</organism>
<dbReference type="GO" id="GO:0046872">
    <property type="term" value="F:metal ion binding"/>
    <property type="evidence" value="ECO:0007669"/>
    <property type="project" value="UniProtKB-KW"/>
</dbReference>
<gene>
    <name evidence="10" type="ORF">CHH57_17525</name>
</gene>
<evidence type="ECO:0000313" key="11">
    <source>
        <dbReference type="Proteomes" id="UP000216961"/>
    </source>
</evidence>
<dbReference type="NCBIfam" id="NF045699">
    <property type="entry name" value="AHLLactAiiA"/>
    <property type="match status" value="1"/>
</dbReference>
<dbReference type="Pfam" id="PF00753">
    <property type="entry name" value="Lactamase_B"/>
    <property type="match status" value="1"/>
</dbReference>
<dbReference type="InterPro" id="IPR051013">
    <property type="entry name" value="MBL_superfamily_lactonases"/>
</dbReference>
<dbReference type="InterPro" id="IPR054870">
    <property type="entry name" value="AHLLactAiiA"/>
</dbReference>
<dbReference type="CDD" id="cd07729">
    <property type="entry name" value="AHL_lactonase_MBL-fold"/>
    <property type="match status" value="1"/>
</dbReference>
<feature type="domain" description="Metallo-beta-lactamase" evidence="9">
    <location>
        <begin position="33"/>
        <end position="231"/>
    </location>
</feature>
<dbReference type="Gene3D" id="3.60.15.10">
    <property type="entry name" value="Ribonuclease Z/Hydroxyacylglutathione hydrolase-like"/>
    <property type="match status" value="1"/>
</dbReference>
<comment type="caution">
    <text evidence="10">The sequence shown here is derived from an EMBL/GenBank/DDBJ whole genome shotgun (WGS) entry which is preliminary data.</text>
</comment>
<evidence type="ECO:0000256" key="2">
    <source>
        <dbReference type="ARBA" id="ARBA00001947"/>
    </source>
</evidence>
<dbReference type="EMBL" id="NPBQ01000106">
    <property type="protein sequence ID" value="PAD81859.1"/>
    <property type="molecule type" value="Genomic_DNA"/>
</dbReference>
<protein>
    <recommendedName>
        <fullName evidence="5">quorum-quenching N-acyl-homoserine lactonase</fullName>
        <ecNumber evidence="5">3.1.1.81</ecNumber>
    </recommendedName>
</protein>
<keyword evidence="6" id="KW-0479">Metal-binding</keyword>
<evidence type="ECO:0000259" key="9">
    <source>
        <dbReference type="SMART" id="SM00849"/>
    </source>
</evidence>
<dbReference type="SMART" id="SM00849">
    <property type="entry name" value="Lactamase_B"/>
    <property type="match status" value="1"/>
</dbReference>
<keyword evidence="7" id="KW-0378">Hydrolase</keyword>
<dbReference type="InterPro" id="IPR036866">
    <property type="entry name" value="RibonucZ/Hydroxyglut_hydro"/>
</dbReference>
<evidence type="ECO:0000256" key="8">
    <source>
        <dbReference type="ARBA" id="ARBA00022833"/>
    </source>
</evidence>
<evidence type="ECO:0000256" key="7">
    <source>
        <dbReference type="ARBA" id="ARBA00022801"/>
    </source>
</evidence>
<dbReference type="Proteomes" id="UP000216961">
    <property type="component" value="Unassembled WGS sequence"/>
</dbReference>
<evidence type="ECO:0000256" key="3">
    <source>
        <dbReference type="ARBA" id="ARBA00007749"/>
    </source>
</evidence>
<comment type="similarity">
    <text evidence="3">Belongs to the metallo-beta-lactamase superfamily.</text>
</comment>
<dbReference type="EC" id="3.1.1.81" evidence="5"/>
<dbReference type="InterPro" id="IPR001279">
    <property type="entry name" value="Metallo-B-lactamas"/>
</dbReference>
<dbReference type="GO" id="GO:0102007">
    <property type="term" value="F:acyl-L-homoserine-lactone lactonohydrolase activity"/>
    <property type="evidence" value="ECO:0007669"/>
    <property type="project" value="UniProtKB-EC"/>
</dbReference>
<dbReference type="PANTHER" id="PTHR42978">
    <property type="entry name" value="QUORUM-QUENCHING LACTONASE YTNP-RELATED-RELATED"/>
    <property type="match status" value="1"/>
</dbReference>
<dbReference type="AlphaFoldDB" id="A0AA91TPV5"/>
<evidence type="ECO:0000256" key="6">
    <source>
        <dbReference type="ARBA" id="ARBA00022723"/>
    </source>
</evidence>
<evidence type="ECO:0000313" key="10">
    <source>
        <dbReference type="EMBL" id="PAD81859.1"/>
    </source>
</evidence>
<name>A0AA91TPV5_NIACI</name>
<accession>A0AA91TPV5</accession>
<evidence type="ECO:0000256" key="5">
    <source>
        <dbReference type="ARBA" id="ARBA00013131"/>
    </source>
</evidence>
<comment type="cofactor">
    <cofactor evidence="2">
        <name>Zn(2+)</name>
        <dbReference type="ChEBI" id="CHEBI:29105"/>
    </cofactor>
</comment>
<dbReference type="PANTHER" id="PTHR42978:SF7">
    <property type="entry name" value="METALLO-HYDROLASE RV2300C-RELATED"/>
    <property type="match status" value="1"/>
</dbReference>
<comment type="catalytic activity">
    <reaction evidence="1">
        <text>an N-acyl-L-homoserine lactone + H2O = an N-acyl-L-homoserine + H(+)</text>
        <dbReference type="Rhea" id="RHEA:22576"/>
        <dbReference type="ChEBI" id="CHEBI:15377"/>
        <dbReference type="ChEBI" id="CHEBI:15378"/>
        <dbReference type="ChEBI" id="CHEBI:55474"/>
        <dbReference type="ChEBI" id="CHEBI:58921"/>
        <dbReference type="EC" id="3.1.1.81"/>
    </reaction>
</comment>
<reference evidence="10 11" key="1">
    <citation type="submission" date="2017-07" db="EMBL/GenBank/DDBJ databases">
        <title>Isolation and whole genome analysis of endospore-forming bacteria from heroin.</title>
        <authorList>
            <person name="Kalinowski J."/>
            <person name="Ahrens B."/>
            <person name="Al-Dilaimi A."/>
            <person name="Winkler A."/>
            <person name="Wibberg D."/>
            <person name="Schleenbecker U."/>
            <person name="Ruckert C."/>
            <person name="Wolfel R."/>
            <person name="Grass G."/>
        </authorList>
    </citation>
    <scope>NUCLEOTIDE SEQUENCE [LARGE SCALE GENOMIC DNA]</scope>
    <source>
        <strain evidence="10 11">7521-2</strain>
    </source>
</reference>
<dbReference type="SUPFAM" id="SSF56281">
    <property type="entry name" value="Metallo-hydrolase/oxidoreductase"/>
    <property type="match status" value="1"/>
</dbReference>
<dbReference type="RefSeq" id="WP_095332241.1">
    <property type="nucleotide sequence ID" value="NZ_CP026033.1"/>
</dbReference>
<evidence type="ECO:0000256" key="1">
    <source>
        <dbReference type="ARBA" id="ARBA00000450"/>
    </source>
</evidence>